<dbReference type="Proteomes" id="UP000185696">
    <property type="component" value="Unassembled WGS sequence"/>
</dbReference>
<dbReference type="Gene3D" id="3.40.50.880">
    <property type="match status" value="1"/>
</dbReference>
<proteinExistence type="predicted"/>
<protein>
    <recommendedName>
        <fullName evidence="3">Glutamine amidotransferase</fullName>
    </recommendedName>
</protein>
<keyword evidence="2" id="KW-1185">Reference proteome</keyword>
<dbReference type="GO" id="GO:0006598">
    <property type="term" value="P:polyamine catabolic process"/>
    <property type="evidence" value="ECO:0007669"/>
    <property type="project" value="TreeGrafter"/>
</dbReference>
<dbReference type="InterPro" id="IPR011697">
    <property type="entry name" value="Peptidase_C26"/>
</dbReference>
<dbReference type="AlphaFoldDB" id="A0A7Z0WET5"/>
<dbReference type="GO" id="GO:0005829">
    <property type="term" value="C:cytosol"/>
    <property type="evidence" value="ECO:0007669"/>
    <property type="project" value="TreeGrafter"/>
</dbReference>
<dbReference type="PANTHER" id="PTHR43235">
    <property type="entry name" value="GLUTAMINE AMIDOTRANSFERASE PB2B2.05-RELATED"/>
    <property type="match status" value="1"/>
</dbReference>
<gene>
    <name evidence="1" type="ORF">BLA60_39115</name>
</gene>
<dbReference type="SUPFAM" id="SSF52317">
    <property type="entry name" value="Class I glutamine amidotransferase-like"/>
    <property type="match status" value="1"/>
</dbReference>
<dbReference type="PANTHER" id="PTHR43235:SF1">
    <property type="entry name" value="GLUTAMINE AMIDOTRANSFERASE PB2B2.05-RELATED"/>
    <property type="match status" value="1"/>
</dbReference>
<accession>A0A7Z0WET5</accession>
<dbReference type="EMBL" id="MSIF01000038">
    <property type="protein sequence ID" value="OLF04755.1"/>
    <property type="molecule type" value="Genomic_DNA"/>
</dbReference>
<dbReference type="Pfam" id="PF07722">
    <property type="entry name" value="Peptidase_C26"/>
    <property type="match status" value="1"/>
</dbReference>
<organism evidence="1 2">
    <name type="scientific">Actinophytocola xinjiangensis</name>
    <dbReference type="NCBI Taxonomy" id="485602"/>
    <lineage>
        <taxon>Bacteria</taxon>
        <taxon>Bacillati</taxon>
        <taxon>Actinomycetota</taxon>
        <taxon>Actinomycetes</taxon>
        <taxon>Pseudonocardiales</taxon>
        <taxon>Pseudonocardiaceae</taxon>
    </lineage>
</organism>
<name>A0A7Z0WET5_9PSEU</name>
<dbReference type="CDD" id="cd01745">
    <property type="entry name" value="GATase1_2"/>
    <property type="match status" value="1"/>
</dbReference>
<dbReference type="GO" id="GO:0033969">
    <property type="term" value="F:gamma-glutamyl-gamma-aminobutyrate hydrolase activity"/>
    <property type="evidence" value="ECO:0007669"/>
    <property type="project" value="TreeGrafter"/>
</dbReference>
<evidence type="ECO:0000313" key="2">
    <source>
        <dbReference type="Proteomes" id="UP000185696"/>
    </source>
</evidence>
<sequence>MASNASSPLIGLTTYVEQASFGFWDLPSAVLPGVYLDGVTAVGGTPILLPPATTWEAAHLSGLDGLIVVGGADIDPARYGAARDPATGPARADRDAAESDLVALALKTGLPLLGVCRGLQMLNVVLGGTLHQHLPDVVGTTDHVPRLGTFGEVGVRIAEGSRLAGILGEQVDVRCHHHQAIDRLGEGLVPVAWAADGTVEAVELPGETFCLGVQWHPEMDVDRRLFAALVEEARR</sequence>
<dbReference type="PROSITE" id="PS51273">
    <property type="entry name" value="GATASE_TYPE_1"/>
    <property type="match status" value="1"/>
</dbReference>
<dbReference type="RefSeq" id="WP_075138151.1">
    <property type="nucleotide sequence ID" value="NZ_MSIF01000038.1"/>
</dbReference>
<reference evidence="1 2" key="1">
    <citation type="submission" date="2016-12" db="EMBL/GenBank/DDBJ databases">
        <title>The draft genome sequence of Actinophytocola xinjiangensis.</title>
        <authorList>
            <person name="Wang W."/>
            <person name="Yuan L."/>
        </authorList>
    </citation>
    <scope>NUCLEOTIDE SEQUENCE [LARGE SCALE GENOMIC DNA]</scope>
    <source>
        <strain evidence="1 2">CGMCC 4.4663</strain>
    </source>
</reference>
<comment type="caution">
    <text evidence="1">The sequence shown here is derived from an EMBL/GenBank/DDBJ whole genome shotgun (WGS) entry which is preliminary data.</text>
</comment>
<evidence type="ECO:0008006" key="3">
    <source>
        <dbReference type="Google" id="ProtNLM"/>
    </source>
</evidence>
<dbReference type="InterPro" id="IPR029062">
    <property type="entry name" value="Class_I_gatase-like"/>
</dbReference>
<dbReference type="InterPro" id="IPR044668">
    <property type="entry name" value="PuuD-like"/>
</dbReference>
<dbReference type="OrthoDB" id="9813383at2"/>
<evidence type="ECO:0000313" key="1">
    <source>
        <dbReference type="EMBL" id="OLF04755.1"/>
    </source>
</evidence>